<dbReference type="AlphaFoldDB" id="A0AAU9KHU1"/>
<organism evidence="5 6">
    <name type="scientific">Blepharisma stoltei</name>
    <dbReference type="NCBI Taxonomy" id="1481888"/>
    <lineage>
        <taxon>Eukaryota</taxon>
        <taxon>Sar</taxon>
        <taxon>Alveolata</taxon>
        <taxon>Ciliophora</taxon>
        <taxon>Postciliodesmatophora</taxon>
        <taxon>Heterotrichea</taxon>
        <taxon>Heterotrichida</taxon>
        <taxon>Blepharismidae</taxon>
        <taxon>Blepharisma</taxon>
    </lineage>
</organism>
<dbReference type="Pfam" id="PF09394">
    <property type="entry name" value="Inhibitor_I42"/>
    <property type="match status" value="1"/>
</dbReference>
<sequence length="122" mass="13555">MKIPFIAAILLLCNAEWNIDNACEVIISSEGSVEVSVSSNPTTGYSWYIDQSSLGPLYTDNLEGNYTPNSTDVVGSGGTQTFTISCTIDCKYISAADVQFYLKRSWEPDAKEYKCIYFYITQ</sequence>
<dbReference type="InterPro" id="IPR018990">
    <property type="entry name" value="Prot_inh_I42_chagasin"/>
</dbReference>
<accession>A0AAU9KHU1</accession>
<keyword evidence="3" id="KW-0732">Signal</keyword>
<evidence type="ECO:0000313" key="6">
    <source>
        <dbReference type="Proteomes" id="UP001162131"/>
    </source>
</evidence>
<dbReference type="EMBL" id="CAJZBQ010000062">
    <property type="protein sequence ID" value="CAG9335270.1"/>
    <property type="molecule type" value="Genomic_DNA"/>
</dbReference>
<evidence type="ECO:0000256" key="1">
    <source>
        <dbReference type="ARBA" id="ARBA00022690"/>
    </source>
</evidence>
<evidence type="ECO:0000256" key="3">
    <source>
        <dbReference type="SAM" id="SignalP"/>
    </source>
</evidence>
<keyword evidence="6" id="KW-1185">Reference proteome</keyword>
<gene>
    <name evidence="5" type="ORF">BSTOLATCC_MIC63747</name>
</gene>
<protein>
    <recommendedName>
        <fullName evidence="4">Proteinase inhibitor I42 chagasin domain-containing protein</fullName>
    </recommendedName>
</protein>
<proteinExistence type="predicted"/>
<evidence type="ECO:0000259" key="4">
    <source>
        <dbReference type="Pfam" id="PF09394"/>
    </source>
</evidence>
<dbReference type="SUPFAM" id="SSF141066">
    <property type="entry name" value="ICP-like"/>
    <property type="match status" value="1"/>
</dbReference>
<keyword evidence="1" id="KW-0646">Protease inhibitor</keyword>
<feature type="chain" id="PRO_5043325408" description="Proteinase inhibitor I42 chagasin domain-containing protein" evidence="3">
    <location>
        <begin position="16"/>
        <end position="122"/>
    </location>
</feature>
<feature type="signal peptide" evidence="3">
    <location>
        <begin position="1"/>
        <end position="15"/>
    </location>
</feature>
<dbReference type="Proteomes" id="UP001162131">
    <property type="component" value="Unassembled WGS sequence"/>
</dbReference>
<keyword evidence="2" id="KW-0789">Thiol protease inhibitor</keyword>
<dbReference type="GO" id="GO:0004869">
    <property type="term" value="F:cysteine-type endopeptidase inhibitor activity"/>
    <property type="evidence" value="ECO:0007669"/>
    <property type="project" value="UniProtKB-KW"/>
</dbReference>
<feature type="domain" description="Proteinase inhibitor I42 chagasin" evidence="4">
    <location>
        <begin position="31"/>
        <end position="115"/>
    </location>
</feature>
<name>A0AAU9KHU1_9CILI</name>
<dbReference type="Gene3D" id="2.60.40.2020">
    <property type="match status" value="1"/>
</dbReference>
<evidence type="ECO:0000313" key="5">
    <source>
        <dbReference type="EMBL" id="CAG9335270.1"/>
    </source>
</evidence>
<reference evidence="5" key="1">
    <citation type="submission" date="2021-09" db="EMBL/GenBank/DDBJ databases">
        <authorList>
            <consortium name="AG Swart"/>
            <person name="Singh M."/>
            <person name="Singh A."/>
            <person name="Seah K."/>
            <person name="Emmerich C."/>
        </authorList>
    </citation>
    <scope>NUCLEOTIDE SEQUENCE</scope>
    <source>
        <strain evidence="5">ATCC30299</strain>
    </source>
</reference>
<evidence type="ECO:0000256" key="2">
    <source>
        <dbReference type="ARBA" id="ARBA00022704"/>
    </source>
</evidence>
<comment type="caution">
    <text evidence="5">The sequence shown here is derived from an EMBL/GenBank/DDBJ whole genome shotgun (WGS) entry which is preliminary data.</text>
</comment>
<dbReference type="InterPro" id="IPR036331">
    <property type="entry name" value="Chagasin-like_sf"/>
</dbReference>